<dbReference type="OrthoDB" id="2801544at2759"/>
<evidence type="ECO:0000313" key="2">
    <source>
        <dbReference type="EMBL" id="GCB84085.1"/>
    </source>
</evidence>
<dbReference type="PANTHER" id="PTHR45766">
    <property type="entry name" value="DNA ANNEALING HELICASE AND ENDONUCLEASE ZRANB3 FAMILY MEMBER"/>
    <property type="match status" value="1"/>
</dbReference>
<reference evidence="2 3" key="1">
    <citation type="journal article" date="2018" name="Nat. Ecol. Evol.">
        <title>Shark genomes provide insights into elasmobranch evolution and the origin of vertebrates.</title>
        <authorList>
            <person name="Hara Y"/>
            <person name="Yamaguchi K"/>
            <person name="Onimaru K"/>
            <person name="Kadota M"/>
            <person name="Koyanagi M"/>
            <person name="Keeley SD"/>
            <person name="Tatsumi K"/>
            <person name="Tanaka K"/>
            <person name="Motone F"/>
            <person name="Kageyama Y"/>
            <person name="Nozu R"/>
            <person name="Adachi N"/>
            <person name="Nishimura O"/>
            <person name="Nakagawa R"/>
            <person name="Tanegashima C"/>
            <person name="Kiyatake I"/>
            <person name="Matsumoto R"/>
            <person name="Murakumo K"/>
            <person name="Nishida K"/>
            <person name="Terakita A"/>
            <person name="Kuratani S"/>
            <person name="Sato K"/>
            <person name="Hyodo S Kuraku.S."/>
        </authorList>
    </citation>
    <scope>NUCLEOTIDE SEQUENCE [LARGE SCALE GENOMIC DNA]</scope>
</reference>
<evidence type="ECO:0000313" key="3">
    <source>
        <dbReference type="Proteomes" id="UP000288216"/>
    </source>
</evidence>
<keyword evidence="1" id="KW-0378">Hydrolase</keyword>
<dbReference type="GO" id="GO:0006281">
    <property type="term" value="P:DNA repair"/>
    <property type="evidence" value="ECO:0007669"/>
    <property type="project" value="TreeGrafter"/>
</dbReference>
<dbReference type="EMBL" id="BFAA01058330">
    <property type="protein sequence ID" value="GCB84085.1"/>
    <property type="molecule type" value="Genomic_DNA"/>
</dbReference>
<proteinExistence type="predicted"/>
<feature type="non-terminal residue" evidence="2">
    <location>
        <position position="70"/>
    </location>
</feature>
<gene>
    <name evidence="2" type="ORF">scyTo_0024848</name>
</gene>
<dbReference type="GO" id="GO:0043596">
    <property type="term" value="C:nuclear replication fork"/>
    <property type="evidence" value="ECO:0007669"/>
    <property type="project" value="TreeGrafter"/>
</dbReference>
<keyword evidence="3" id="KW-1185">Reference proteome</keyword>
<evidence type="ECO:0000256" key="1">
    <source>
        <dbReference type="ARBA" id="ARBA00022801"/>
    </source>
</evidence>
<organism evidence="2 3">
    <name type="scientific">Scyliorhinus torazame</name>
    <name type="common">Cloudy catshark</name>
    <name type="synonym">Catulus torazame</name>
    <dbReference type="NCBI Taxonomy" id="75743"/>
    <lineage>
        <taxon>Eukaryota</taxon>
        <taxon>Metazoa</taxon>
        <taxon>Chordata</taxon>
        <taxon>Craniata</taxon>
        <taxon>Vertebrata</taxon>
        <taxon>Chondrichthyes</taxon>
        <taxon>Elasmobranchii</taxon>
        <taxon>Galeomorphii</taxon>
        <taxon>Galeoidea</taxon>
        <taxon>Carcharhiniformes</taxon>
        <taxon>Scyliorhinidae</taxon>
        <taxon>Scyliorhinus</taxon>
    </lineage>
</organism>
<dbReference type="Proteomes" id="UP000288216">
    <property type="component" value="Unassembled WGS sequence"/>
</dbReference>
<dbReference type="GO" id="GO:0031297">
    <property type="term" value="P:replication fork processing"/>
    <property type="evidence" value="ECO:0007669"/>
    <property type="project" value="TreeGrafter"/>
</dbReference>
<protein>
    <submittedName>
        <fullName evidence="2">Uncharacterized protein</fullName>
    </submittedName>
</protein>
<sequence>MFTPNCFILLKQKREKKEALLLFYNRTAEAKVRSIIEYVSDLLESGRDKFLVFGHHRLVLDALCATLGDK</sequence>
<dbReference type="GO" id="GO:0016787">
    <property type="term" value="F:hydrolase activity"/>
    <property type="evidence" value="ECO:0007669"/>
    <property type="project" value="UniProtKB-KW"/>
</dbReference>
<dbReference type="PANTHER" id="PTHR45766:SF6">
    <property type="entry name" value="SWI_SNF-RELATED MATRIX-ASSOCIATED ACTIN-DEPENDENT REGULATOR OF CHROMATIN SUBFAMILY A-LIKE PROTEIN 1"/>
    <property type="match status" value="1"/>
</dbReference>
<comment type="caution">
    <text evidence="2">The sequence shown here is derived from an EMBL/GenBank/DDBJ whole genome shotgun (WGS) entry which is preliminary data.</text>
</comment>
<accession>A0A401QFC3</accession>
<name>A0A401QFC3_SCYTO</name>
<dbReference type="AlphaFoldDB" id="A0A401QFC3"/>
<dbReference type="STRING" id="75743.A0A401QFC3"/>